<protein>
    <recommendedName>
        <fullName evidence="3">4Fe-4S Wbl-type domain-containing protein</fullName>
    </recommendedName>
</protein>
<sequence length="205" mass="23416">MQKDYEGAYKFKKRKFCSPECHQSHRTKPQTKVCEECKATIFRNKMNAADWAARRFCSKKCRFAKGPRPEDEKVCTLCGASYSRGRRSIVDFTAQKYCGQSCAAIALRKEDPPPLAGPHVKYDINTPPPCFLNVDFFEHETRLKQSIQYNKAGPAREAKISTQMDEIRDRWCLNCPILSECEVWAKEEGYSGIAGGHWFAEGEAQ</sequence>
<organism evidence="1 2">
    <name type="scientific">Jiangella anatolica</name>
    <dbReference type="NCBI Taxonomy" id="2670374"/>
    <lineage>
        <taxon>Bacteria</taxon>
        <taxon>Bacillati</taxon>
        <taxon>Actinomycetota</taxon>
        <taxon>Actinomycetes</taxon>
        <taxon>Jiangellales</taxon>
        <taxon>Jiangellaceae</taxon>
        <taxon>Jiangella</taxon>
    </lineage>
</organism>
<gene>
    <name evidence="1" type="ORF">C1I92_13120</name>
</gene>
<comment type="caution">
    <text evidence="1">The sequence shown here is derived from an EMBL/GenBank/DDBJ whole genome shotgun (WGS) entry which is preliminary data.</text>
</comment>
<proteinExistence type="predicted"/>
<dbReference type="AlphaFoldDB" id="A0A2W2BAR4"/>
<name>A0A2W2BAR4_9ACTN</name>
<evidence type="ECO:0000313" key="1">
    <source>
        <dbReference type="EMBL" id="PZF83212.1"/>
    </source>
</evidence>
<dbReference type="EMBL" id="POTW01000027">
    <property type="protein sequence ID" value="PZF83212.1"/>
    <property type="molecule type" value="Genomic_DNA"/>
</dbReference>
<dbReference type="Proteomes" id="UP000248764">
    <property type="component" value="Unassembled WGS sequence"/>
</dbReference>
<accession>A0A2W2BAR4</accession>
<evidence type="ECO:0000313" key="2">
    <source>
        <dbReference type="Proteomes" id="UP000248764"/>
    </source>
</evidence>
<keyword evidence="2" id="KW-1185">Reference proteome</keyword>
<evidence type="ECO:0008006" key="3">
    <source>
        <dbReference type="Google" id="ProtNLM"/>
    </source>
</evidence>
<reference evidence="1 2" key="1">
    <citation type="submission" date="2018-01" db="EMBL/GenBank/DDBJ databases">
        <title>Draft genome sequence of Jiangella sp. GTF31.</title>
        <authorList>
            <person name="Sahin N."/>
            <person name="Ay H."/>
            <person name="Saygin H."/>
        </authorList>
    </citation>
    <scope>NUCLEOTIDE SEQUENCE [LARGE SCALE GENOMIC DNA]</scope>
    <source>
        <strain evidence="1 2">GTF31</strain>
    </source>
</reference>